<evidence type="ECO:0000256" key="1">
    <source>
        <dbReference type="SAM" id="SignalP"/>
    </source>
</evidence>
<dbReference type="Proteomes" id="UP001269144">
    <property type="component" value="Unassembled WGS sequence"/>
</dbReference>
<dbReference type="Pfam" id="PF06707">
    <property type="entry name" value="DUF1194"/>
    <property type="match status" value="1"/>
</dbReference>
<proteinExistence type="predicted"/>
<dbReference type="RefSeq" id="WP_311162931.1">
    <property type="nucleotide sequence ID" value="NZ_JAVQLW010000005.1"/>
</dbReference>
<gene>
    <name evidence="2" type="ORF">RGQ15_21440</name>
</gene>
<protein>
    <submittedName>
        <fullName evidence="2">DUF1194 domain-containing protein</fullName>
    </submittedName>
</protein>
<organism evidence="2 3">
    <name type="scientific">Paracoccus aurantius</name>
    <dbReference type="NCBI Taxonomy" id="3073814"/>
    <lineage>
        <taxon>Bacteria</taxon>
        <taxon>Pseudomonadati</taxon>
        <taxon>Pseudomonadota</taxon>
        <taxon>Alphaproteobacteria</taxon>
        <taxon>Rhodobacterales</taxon>
        <taxon>Paracoccaceae</taxon>
        <taxon>Paracoccus</taxon>
    </lineage>
</organism>
<keyword evidence="3" id="KW-1185">Reference proteome</keyword>
<evidence type="ECO:0000313" key="3">
    <source>
        <dbReference type="Proteomes" id="UP001269144"/>
    </source>
</evidence>
<evidence type="ECO:0000313" key="2">
    <source>
        <dbReference type="EMBL" id="MDS9470120.1"/>
    </source>
</evidence>
<sequence length="276" mass="29270">MQVPFHSSVASLLVLAGLTSPALAQTPAGDMGVGVELVLAVDVSRSVDPDERAIQRQGYAAAFRSIQLQKAILYGDWKRIAVTYVEWAGAQSQRVAIPWTLIDSAAGAEAFATLIESGVSPPVSRTSISGAIDFASDLFEGNGFAGTRRVIDISGDGPNNQGGSVTEARDAAVMRGITINGLPLMTDSEDGYGGWSSIPDLDRYYVDCVIGGTGAFSISVTSWDQFAAAVRHKLVLEVAGRSPLVREELIRAQALPAADCLVGEKLWGERQRSWGE</sequence>
<comment type="caution">
    <text evidence="2">The sequence shown here is derived from an EMBL/GenBank/DDBJ whole genome shotgun (WGS) entry which is preliminary data.</text>
</comment>
<dbReference type="InterPro" id="IPR036465">
    <property type="entry name" value="vWFA_dom_sf"/>
</dbReference>
<dbReference type="EMBL" id="JAVQLW010000005">
    <property type="protein sequence ID" value="MDS9470120.1"/>
    <property type="molecule type" value="Genomic_DNA"/>
</dbReference>
<accession>A0ABU2HZY8</accession>
<dbReference type="Gene3D" id="3.40.50.410">
    <property type="entry name" value="von Willebrand factor, type A domain"/>
    <property type="match status" value="1"/>
</dbReference>
<name>A0ABU2HZY8_9RHOB</name>
<reference evidence="3" key="1">
    <citation type="submission" date="2023-07" db="EMBL/GenBank/DDBJ databases">
        <title>Paracoccus sp. MBLB3053 whole genome sequence.</title>
        <authorList>
            <person name="Hwang C.Y."/>
            <person name="Cho E.-S."/>
            <person name="Seo M.-J."/>
        </authorList>
    </citation>
    <scope>NUCLEOTIDE SEQUENCE [LARGE SCALE GENOMIC DNA]</scope>
    <source>
        <strain evidence="3">MBLB3053</strain>
    </source>
</reference>
<feature type="signal peptide" evidence="1">
    <location>
        <begin position="1"/>
        <end position="24"/>
    </location>
</feature>
<feature type="chain" id="PRO_5046274440" evidence="1">
    <location>
        <begin position="25"/>
        <end position="276"/>
    </location>
</feature>
<dbReference type="InterPro" id="IPR010607">
    <property type="entry name" value="DUF1194"/>
</dbReference>
<dbReference type="SUPFAM" id="SSF53300">
    <property type="entry name" value="vWA-like"/>
    <property type="match status" value="1"/>
</dbReference>
<keyword evidence="1" id="KW-0732">Signal</keyword>